<keyword evidence="6 8" id="KW-1133">Transmembrane helix</keyword>
<comment type="similarity">
    <text evidence="3 8">Belongs to the CTL (choline transporter-like) family.</text>
</comment>
<dbReference type="InterPro" id="IPR007603">
    <property type="entry name" value="Choline_transptr-like"/>
</dbReference>
<evidence type="ECO:0000313" key="10">
    <source>
        <dbReference type="EMBL" id="KAF9334370.1"/>
    </source>
</evidence>
<dbReference type="Proteomes" id="UP000696485">
    <property type="component" value="Unassembled WGS sequence"/>
</dbReference>
<feature type="transmembrane region" description="Helical" evidence="8">
    <location>
        <begin position="234"/>
        <end position="250"/>
    </location>
</feature>
<keyword evidence="5 8" id="KW-0812">Transmembrane</keyword>
<feature type="region of interest" description="Disordered" evidence="9">
    <location>
        <begin position="1"/>
        <end position="72"/>
    </location>
</feature>
<keyword evidence="11" id="KW-1185">Reference proteome</keyword>
<evidence type="ECO:0000313" key="11">
    <source>
        <dbReference type="Proteomes" id="UP000696485"/>
    </source>
</evidence>
<feature type="transmembrane region" description="Helical" evidence="8">
    <location>
        <begin position="102"/>
        <end position="125"/>
    </location>
</feature>
<dbReference type="GO" id="GO:0005886">
    <property type="term" value="C:plasma membrane"/>
    <property type="evidence" value="ECO:0007669"/>
    <property type="project" value="UniProtKB-SubCell"/>
</dbReference>
<accession>A0A9P5VP26</accession>
<feature type="transmembrane region" description="Helical" evidence="8">
    <location>
        <begin position="390"/>
        <end position="419"/>
    </location>
</feature>
<evidence type="ECO:0000256" key="5">
    <source>
        <dbReference type="ARBA" id="ARBA00022692"/>
    </source>
</evidence>
<feature type="transmembrane region" description="Helical" evidence="8">
    <location>
        <begin position="146"/>
        <end position="165"/>
    </location>
</feature>
<reference evidence="10" key="1">
    <citation type="journal article" date="2020" name="Fungal Divers.">
        <title>Resolving the Mortierellaceae phylogeny through synthesis of multi-gene phylogenetics and phylogenomics.</title>
        <authorList>
            <person name="Vandepol N."/>
            <person name="Liber J."/>
            <person name="Desiro A."/>
            <person name="Na H."/>
            <person name="Kennedy M."/>
            <person name="Barry K."/>
            <person name="Grigoriev I.V."/>
            <person name="Miller A.N."/>
            <person name="O'Donnell K."/>
            <person name="Stajich J.E."/>
            <person name="Bonito G."/>
        </authorList>
    </citation>
    <scope>NUCLEOTIDE SEQUENCE</scope>
    <source>
        <strain evidence="10">NVP1</strain>
    </source>
</reference>
<name>A0A9P5VP26_9FUNG</name>
<comment type="function">
    <text evidence="1 8">Probably involved in transport through the plasma membrane.</text>
</comment>
<dbReference type="PANTHER" id="PTHR12385">
    <property type="entry name" value="CHOLINE TRANSPORTER-LIKE (SLC FAMILY 44)"/>
    <property type="match status" value="1"/>
</dbReference>
<protein>
    <recommendedName>
        <fullName evidence="4 8">Protein PNS1</fullName>
    </recommendedName>
</protein>
<dbReference type="Pfam" id="PF04515">
    <property type="entry name" value="Choline_transpo"/>
    <property type="match status" value="1"/>
</dbReference>
<evidence type="ECO:0000256" key="8">
    <source>
        <dbReference type="RuleBase" id="RU368066"/>
    </source>
</evidence>
<sequence length="452" mass="49200">MGTTPQATRSPQHIPEQEPSSAPIHDPALTPAPEYDPPPRIVLIDDQPSSAPIAESSESSAPIYDPDLSTPPPKDASLNIIVLPRMSNSADGQYTGLRSLSIFALQLAFFLSLTIVAILGLAGSLELKINNRSNFPRRYKGIQVELSEYAMAIVPGAAIALPWVFLRTTTLQYYHARKLKFTKSVLTNTIEETSLYRSIIAIAGAGLAIHLFYSLLFALVVTAYGQPTVNLSKALPYVLIVLSYISYVWTSQVLTNVIYASVAALSASHYHPAGSPPKDSTSNILKRVFTKSLGSICYASLETFIYMFYIGFKVDRPFSSKYALYNVATYGMDHATARKDVRTRLGHLRMTQMPESFSKDSLLMGYAALAGGVSACYFFLFILDNVHTICIGVLASMQAVFTAAAAVDAVATSVVIAMAHDPAAFAGAFPDLFSRMMELDDEFAIELQFVSP</sequence>
<evidence type="ECO:0000256" key="4">
    <source>
        <dbReference type="ARBA" id="ARBA00015388"/>
    </source>
</evidence>
<feature type="compositionally biased region" description="Low complexity" evidence="9">
    <location>
        <begin position="48"/>
        <end position="63"/>
    </location>
</feature>
<evidence type="ECO:0000256" key="7">
    <source>
        <dbReference type="ARBA" id="ARBA00023136"/>
    </source>
</evidence>
<organism evidence="10 11">
    <name type="scientific">Podila minutissima</name>
    <dbReference type="NCBI Taxonomy" id="64525"/>
    <lineage>
        <taxon>Eukaryota</taxon>
        <taxon>Fungi</taxon>
        <taxon>Fungi incertae sedis</taxon>
        <taxon>Mucoromycota</taxon>
        <taxon>Mortierellomycotina</taxon>
        <taxon>Mortierellomycetes</taxon>
        <taxon>Mortierellales</taxon>
        <taxon>Mortierellaceae</taxon>
        <taxon>Podila</taxon>
    </lineage>
</organism>
<keyword evidence="7 8" id="KW-0472">Membrane</keyword>
<evidence type="ECO:0000256" key="1">
    <source>
        <dbReference type="ARBA" id="ARBA00002957"/>
    </source>
</evidence>
<evidence type="ECO:0000256" key="6">
    <source>
        <dbReference type="ARBA" id="ARBA00022989"/>
    </source>
</evidence>
<dbReference type="EMBL" id="JAAAUY010000151">
    <property type="protein sequence ID" value="KAF9334370.1"/>
    <property type="molecule type" value="Genomic_DNA"/>
</dbReference>
<dbReference type="AlphaFoldDB" id="A0A9P5VP26"/>
<evidence type="ECO:0000256" key="2">
    <source>
        <dbReference type="ARBA" id="ARBA00004141"/>
    </source>
</evidence>
<dbReference type="PANTHER" id="PTHR12385:SF4">
    <property type="entry name" value="PROTEIN PNS1"/>
    <property type="match status" value="1"/>
</dbReference>
<gene>
    <name evidence="10" type="ORF">BG006_002271</name>
</gene>
<evidence type="ECO:0000256" key="3">
    <source>
        <dbReference type="ARBA" id="ARBA00007168"/>
    </source>
</evidence>
<dbReference type="GO" id="GO:0022857">
    <property type="term" value="F:transmembrane transporter activity"/>
    <property type="evidence" value="ECO:0007669"/>
    <property type="project" value="UniProtKB-UniRule"/>
</dbReference>
<proteinExistence type="inferred from homology"/>
<comment type="caution">
    <text evidence="10">The sequence shown here is derived from an EMBL/GenBank/DDBJ whole genome shotgun (WGS) entry which is preliminary data.</text>
</comment>
<comment type="subcellular location">
    <subcellularLocation>
        <location evidence="8">Cell membrane</location>
        <topology evidence="8">Multi-pass membrane protein</topology>
    </subcellularLocation>
    <subcellularLocation>
        <location evidence="2">Membrane</location>
        <topology evidence="2">Multi-pass membrane protein</topology>
    </subcellularLocation>
</comment>
<feature type="transmembrane region" description="Helical" evidence="8">
    <location>
        <begin position="293"/>
        <end position="312"/>
    </location>
</feature>
<feature type="transmembrane region" description="Helical" evidence="8">
    <location>
        <begin position="199"/>
        <end position="222"/>
    </location>
</feature>
<feature type="compositionally biased region" description="Polar residues" evidence="9">
    <location>
        <begin position="1"/>
        <end position="11"/>
    </location>
</feature>
<evidence type="ECO:0000256" key="9">
    <source>
        <dbReference type="SAM" id="MobiDB-lite"/>
    </source>
</evidence>
<feature type="transmembrane region" description="Helical" evidence="8">
    <location>
        <begin position="363"/>
        <end position="383"/>
    </location>
</feature>